<proteinExistence type="predicted"/>
<dbReference type="SMART" id="SM01049">
    <property type="entry name" value="Cache_2"/>
    <property type="match status" value="1"/>
</dbReference>
<keyword evidence="2" id="KW-1003">Cell membrane</keyword>
<dbReference type="PANTHER" id="PTHR24421:SF59">
    <property type="entry name" value="OXYGEN SENSOR HISTIDINE KINASE NREB"/>
    <property type="match status" value="1"/>
</dbReference>
<name>A0AAU7LTG6_9BURK</name>
<evidence type="ECO:0000256" key="6">
    <source>
        <dbReference type="ARBA" id="ARBA00022989"/>
    </source>
</evidence>
<evidence type="ECO:0000256" key="7">
    <source>
        <dbReference type="ARBA" id="ARBA00023012"/>
    </source>
</evidence>
<feature type="domain" description="Histidine kinase/HSP90-like ATPase" evidence="11">
    <location>
        <begin position="362"/>
        <end position="457"/>
    </location>
</feature>
<dbReference type="GO" id="GO:0046983">
    <property type="term" value="F:protein dimerization activity"/>
    <property type="evidence" value="ECO:0007669"/>
    <property type="project" value="InterPro"/>
</dbReference>
<evidence type="ECO:0000256" key="2">
    <source>
        <dbReference type="ARBA" id="ARBA00022475"/>
    </source>
</evidence>
<dbReference type="GO" id="GO:0005886">
    <property type="term" value="C:plasma membrane"/>
    <property type="evidence" value="ECO:0007669"/>
    <property type="project" value="UniProtKB-SubCell"/>
</dbReference>
<feature type="compositionally biased region" description="Basic and acidic residues" evidence="9">
    <location>
        <begin position="456"/>
        <end position="477"/>
    </location>
</feature>
<dbReference type="RefSeq" id="WP_349280210.1">
    <property type="nucleotide sequence ID" value="NZ_CBCSCU010000019.1"/>
</dbReference>
<protein>
    <submittedName>
        <fullName evidence="13">Cache domain-containing protein</fullName>
    </submittedName>
</protein>
<comment type="subcellular location">
    <subcellularLocation>
        <location evidence="1">Cell membrane</location>
        <topology evidence="1">Multi-pass membrane protein</topology>
    </subcellularLocation>
</comment>
<accession>A0AAU7LTG6</accession>
<dbReference type="Gene3D" id="1.20.5.1930">
    <property type="match status" value="1"/>
</dbReference>
<dbReference type="PIRSF" id="PIRSF037314">
    <property type="entry name" value="STHK_MctS"/>
    <property type="match status" value="1"/>
</dbReference>
<evidence type="ECO:0000256" key="5">
    <source>
        <dbReference type="ARBA" id="ARBA00022777"/>
    </source>
</evidence>
<dbReference type="GO" id="GO:0000155">
    <property type="term" value="F:phosphorelay sensor kinase activity"/>
    <property type="evidence" value="ECO:0007669"/>
    <property type="project" value="InterPro"/>
</dbReference>
<dbReference type="PANTHER" id="PTHR24421">
    <property type="entry name" value="NITRATE/NITRITE SENSOR PROTEIN NARX-RELATED"/>
    <property type="match status" value="1"/>
</dbReference>
<gene>
    <name evidence="13" type="ORF">ABLV49_03485</name>
</gene>
<dbReference type="SUPFAM" id="SSF55874">
    <property type="entry name" value="ATPase domain of HSP90 chaperone/DNA topoisomerase II/histidine kinase"/>
    <property type="match status" value="1"/>
</dbReference>
<keyword evidence="3" id="KW-0808">Transferase</keyword>
<evidence type="ECO:0000256" key="3">
    <source>
        <dbReference type="ARBA" id="ARBA00022679"/>
    </source>
</evidence>
<feature type="domain" description="Single Cache" evidence="12">
    <location>
        <begin position="42"/>
        <end position="131"/>
    </location>
</feature>
<dbReference type="Gene3D" id="3.30.565.10">
    <property type="entry name" value="Histidine kinase-like ATPase, C-terminal domain"/>
    <property type="match status" value="1"/>
</dbReference>
<dbReference type="Gene3D" id="3.30.450.20">
    <property type="entry name" value="PAS domain"/>
    <property type="match status" value="1"/>
</dbReference>
<sequence>MQLRLKIFLLSIVPMSLALGSVILTVRHQTLKLARQERDLVESTYLASREAELRAYVKLAQSSIALLVKDVSTPGRQAEAMAILARLEYGKDGYFFVYDMDGNNLMHPRQPDLVGKNLRNLKDPFGDSPIQNLLAATRNGGGIVRYYWEKPSSHQVAFKLGYVEPVLPWGWMLGTGLYLDDIEQALKSIDAQAQLNIRETQVRMYAIAIVSIILIGLAGLALNISDNKESSAKLRHLAQRVVHSQEEERVRVARELHDGIVQVLVSSKFFLETAQLQLENRLEGLKGPIPPVQIISPLKRGLERLNEALLEVRRISHALRPALLDDFGLGPAIEMLTNEVREQCSFNVRFATSGDPCALPLSQSTALFRISQETLTNAKLHSGAANVLVELIYHRRHVSLSIRDDGKGFDVRQIQTDHKSGIGLRNMRERMEGLGGTLKIYSDGNGTQVQASLKTSPEHLDLKKQDYARDDSPHPGG</sequence>
<evidence type="ECO:0000256" key="1">
    <source>
        <dbReference type="ARBA" id="ARBA00004651"/>
    </source>
</evidence>
<evidence type="ECO:0000256" key="10">
    <source>
        <dbReference type="SAM" id="Phobius"/>
    </source>
</evidence>
<feature type="transmembrane region" description="Helical" evidence="10">
    <location>
        <begin position="204"/>
        <end position="224"/>
    </location>
</feature>
<dbReference type="InterPro" id="IPR003594">
    <property type="entry name" value="HATPase_dom"/>
</dbReference>
<evidence type="ECO:0000259" key="12">
    <source>
        <dbReference type="SMART" id="SM01049"/>
    </source>
</evidence>
<dbReference type="AlphaFoldDB" id="A0AAU7LTG6"/>
<feature type="region of interest" description="Disordered" evidence="9">
    <location>
        <begin position="454"/>
        <end position="477"/>
    </location>
</feature>
<dbReference type="SMART" id="SM00387">
    <property type="entry name" value="HATPase_c"/>
    <property type="match status" value="1"/>
</dbReference>
<dbReference type="EMBL" id="CP157675">
    <property type="protein sequence ID" value="XBP70885.1"/>
    <property type="molecule type" value="Genomic_DNA"/>
</dbReference>
<dbReference type="InterPro" id="IPR017171">
    <property type="entry name" value="Sig_transdc_His_kinase_MctS"/>
</dbReference>
<evidence type="ECO:0000313" key="13">
    <source>
        <dbReference type="EMBL" id="XBP70885.1"/>
    </source>
</evidence>
<evidence type="ECO:0000256" key="4">
    <source>
        <dbReference type="ARBA" id="ARBA00022692"/>
    </source>
</evidence>
<dbReference type="InterPro" id="IPR011712">
    <property type="entry name" value="Sig_transdc_His_kin_sub3_dim/P"/>
</dbReference>
<keyword evidence="4 10" id="KW-0812">Transmembrane</keyword>
<reference evidence="13" key="1">
    <citation type="submission" date="2024-05" db="EMBL/GenBank/DDBJ databases">
        <authorList>
            <person name="Bunk B."/>
            <person name="Swiderski J."/>
            <person name="Sproer C."/>
            <person name="Thiel V."/>
        </authorList>
    </citation>
    <scope>NUCLEOTIDE SEQUENCE</scope>
    <source>
        <strain evidence="13">DSM 17735</strain>
    </source>
</reference>
<dbReference type="Pfam" id="PF07730">
    <property type="entry name" value="HisKA_3"/>
    <property type="match status" value="1"/>
</dbReference>
<evidence type="ECO:0000256" key="9">
    <source>
        <dbReference type="SAM" id="MobiDB-lite"/>
    </source>
</evidence>
<keyword evidence="5" id="KW-0418">Kinase</keyword>
<evidence type="ECO:0000259" key="11">
    <source>
        <dbReference type="SMART" id="SM00387"/>
    </source>
</evidence>
<keyword evidence="7" id="KW-0902">Two-component regulatory system</keyword>
<keyword evidence="8 10" id="KW-0472">Membrane</keyword>
<keyword evidence="6 10" id="KW-1133">Transmembrane helix</keyword>
<dbReference type="Pfam" id="PF17200">
    <property type="entry name" value="sCache_2"/>
    <property type="match status" value="1"/>
</dbReference>
<dbReference type="Pfam" id="PF02518">
    <property type="entry name" value="HATPase_c"/>
    <property type="match status" value="1"/>
</dbReference>
<dbReference type="InterPro" id="IPR036890">
    <property type="entry name" value="HATPase_C_sf"/>
</dbReference>
<dbReference type="InterPro" id="IPR033480">
    <property type="entry name" value="sCache_2"/>
</dbReference>
<dbReference type="CDD" id="cd16917">
    <property type="entry name" value="HATPase_UhpB-NarQ-NarX-like"/>
    <property type="match status" value="1"/>
</dbReference>
<feature type="transmembrane region" description="Helical" evidence="10">
    <location>
        <begin position="6"/>
        <end position="26"/>
    </location>
</feature>
<evidence type="ECO:0000256" key="8">
    <source>
        <dbReference type="ARBA" id="ARBA00023136"/>
    </source>
</evidence>
<organism evidence="13">
    <name type="scientific">Polaromonas hydrogenivorans</name>
    <dbReference type="NCBI Taxonomy" id="335476"/>
    <lineage>
        <taxon>Bacteria</taxon>
        <taxon>Pseudomonadati</taxon>
        <taxon>Pseudomonadota</taxon>
        <taxon>Betaproteobacteria</taxon>
        <taxon>Burkholderiales</taxon>
        <taxon>Comamonadaceae</taxon>
        <taxon>Polaromonas</taxon>
    </lineage>
</organism>
<dbReference type="InterPro" id="IPR050482">
    <property type="entry name" value="Sensor_HK_TwoCompSys"/>
</dbReference>